<comment type="subcellular location">
    <subcellularLocation>
        <location evidence="1">Membrane</location>
        <topology evidence="1">Multi-pass membrane protein</topology>
    </subcellularLocation>
</comment>
<dbReference type="GO" id="GO:0016020">
    <property type="term" value="C:membrane"/>
    <property type="evidence" value="ECO:0007669"/>
    <property type="project" value="UniProtKB-SubCell"/>
</dbReference>
<feature type="transmembrane region" description="Helical" evidence="5">
    <location>
        <begin position="45"/>
        <end position="73"/>
    </location>
</feature>
<protein>
    <recommendedName>
        <fullName evidence="6">Methylamine utilisation protein MauE domain-containing protein</fullName>
    </recommendedName>
</protein>
<dbReference type="AlphaFoldDB" id="A0A939PSG5"/>
<evidence type="ECO:0000256" key="4">
    <source>
        <dbReference type="ARBA" id="ARBA00023136"/>
    </source>
</evidence>
<keyword evidence="2 5" id="KW-0812">Transmembrane</keyword>
<comment type="caution">
    <text evidence="7">The sequence shown here is derived from an EMBL/GenBank/DDBJ whole genome shotgun (WGS) entry which is preliminary data.</text>
</comment>
<dbReference type="InterPro" id="IPR009908">
    <property type="entry name" value="Methylamine_util_MauE"/>
</dbReference>
<organism evidence="7 8">
    <name type="scientific">Actinomadura barringtoniae</name>
    <dbReference type="NCBI Taxonomy" id="1427535"/>
    <lineage>
        <taxon>Bacteria</taxon>
        <taxon>Bacillati</taxon>
        <taxon>Actinomycetota</taxon>
        <taxon>Actinomycetes</taxon>
        <taxon>Streptosporangiales</taxon>
        <taxon>Thermomonosporaceae</taxon>
        <taxon>Actinomadura</taxon>
    </lineage>
</organism>
<dbReference type="EMBL" id="JAGEOJ010000023">
    <property type="protein sequence ID" value="MBO2453946.1"/>
    <property type="molecule type" value="Genomic_DNA"/>
</dbReference>
<feature type="transmembrane region" description="Helical" evidence="5">
    <location>
        <begin position="79"/>
        <end position="97"/>
    </location>
</feature>
<proteinExistence type="predicted"/>
<keyword evidence="8" id="KW-1185">Reference proteome</keyword>
<sequence length="174" mass="17345">MTGLLAGIAMIAVPLVLLGALAGHLRRPGVLPAALRAHRTVPRSLVVPVAVAAVAAEALLGLVAAAGVVLWQAGLVRGALAGAAVLLAIYALYGAYVRPRGVPCGCAGDLNAPMTGWVAGRAAVLAALSVAGAVWGLPDDTDALPLAVTVIAGAVFAVILWTLPQAMIETKVAR</sequence>
<dbReference type="Proteomes" id="UP000669179">
    <property type="component" value="Unassembled WGS sequence"/>
</dbReference>
<name>A0A939PSG5_9ACTN</name>
<dbReference type="RefSeq" id="WP_208261994.1">
    <property type="nucleotide sequence ID" value="NZ_JAGEOJ010000023.1"/>
</dbReference>
<evidence type="ECO:0000313" key="8">
    <source>
        <dbReference type="Proteomes" id="UP000669179"/>
    </source>
</evidence>
<accession>A0A939PSG5</accession>
<evidence type="ECO:0000259" key="6">
    <source>
        <dbReference type="Pfam" id="PF07291"/>
    </source>
</evidence>
<keyword evidence="3 5" id="KW-1133">Transmembrane helix</keyword>
<keyword evidence="4 5" id="KW-0472">Membrane</keyword>
<feature type="transmembrane region" description="Helical" evidence="5">
    <location>
        <begin position="143"/>
        <end position="164"/>
    </location>
</feature>
<evidence type="ECO:0000256" key="1">
    <source>
        <dbReference type="ARBA" id="ARBA00004141"/>
    </source>
</evidence>
<gene>
    <name evidence="7" type="ORF">J4573_43135</name>
</gene>
<evidence type="ECO:0000256" key="5">
    <source>
        <dbReference type="SAM" id="Phobius"/>
    </source>
</evidence>
<feature type="transmembrane region" description="Helical" evidence="5">
    <location>
        <begin position="6"/>
        <end position="25"/>
    </location>
</feature>
<evidence type="ECO:0000256" key="2">
    <source>
        <dbReference type="ARBA" id="ARBA00022692"/>
    </source>
</evidence>
<feature type="transmembrane region" description="Helical" evidence="5">
    <location>
        <begin position="118"/>
        <end position="137"/>
    </location>
</feature>
<evidence type="ECO:0000256" key="3">
    <source>
        <dbReference type="ARBA" id="ARBA00022989"/>
    </source>
</evidence>
<reference evidence="7" key="1">
    <citation type="submission" date="2021-03" db="EMBL/GenBank/DDBJ databases">
        <authorList>
            <person name="Kanchanasin P."/>
            <person name="Saeng-In P."/>
            <person name="Phongsopitanun W."/>
            <person name="Yuki M."/>
            <person name="Kudo T."/>
            <person name="Ohkuma M."/>
            <person name="Tanasupawat S."/>
        </authorList>
    </citation>
    <scope>NUCLEOTIDE SEQUENCE</scope>
    <source>
        <strain evidence="7">GKU 128</strain>
    </source>
</reference>
<dbReference type="GO" id="GO:0030416">
    <property type="term" value="P:methylamine metabolic process"/>
    <property type="evidence" value="ECO:0007669"/>
    <property type="project" value="InterPro"/>
</dbReference>
<dbReference type="Pfam" id="PF07291">
    <property type="entry name" value="MauE"/>
    <property type="match status" value="1"/>
</dbReference>
<feature type="domain" description="Methylamine utilisation protein MauE" evidence="6">
    <location>
        <begin position="7"/>
        <end position="133"/>
    </location>
</feature>
<evidence type="ECO:0000313" key="7">
    <source>
        <dbReference type="EMBL" id="MBO2453946.1"/>
    </source>
</evidence>